<dbReference type="InterPro" id="IPR023415">
    <property type="entry name" value="LDLR_class-A_CS"/>
</dbReference>
<evidence type="ECO:0000256" key="9">
    <source>
        <dbReference type="PROSITE-ProRule" id="PRU00124"/>
    </source>
</evidence>
<evidence type="ECO:0000259" key="10">
    <source>
        <dbReference type="PROSITE" id="PS50940"/>
    </source>
</evidence>
<proteinExistence type="predicted"/>
<evidence type="ECO:0000256" key="1">
    <source>
        <dbReference type="ARBA" id="ARBA00004167"/>
    </source>
</evidence>
<dbReference type="STRING" id="51028.A0A0N4V0S9"/>
<evidence type="ECO:0000313" key="11">
    <source>
        <dbReference type="EMBL" id="VDD88097.1"/>
    </source>
</evidence>
<dbReference type="Pfam" id="PF00057">
    <property type="entry name" value="Ldl_recept_a"/>
    <property type="match status" value="4"/>
</dbReference>
<evidence type="ECO:0000256" key="2">
    <source>
        <dbReference type="ARBA" id="ARBA00022692"/>
    </source>
</evidence>
<accession>A0A0N4V0S9</accession>
<dbReference type="InterPro" id="IPR002172">
    <property type="entry name" value="LDrepeatLR_classA_rpt"/>
</dbReference>
<evidence type="ECO:0000256" key="8">
    <source>
        <dbReference type="ARBA" id="ARBA00023180"/>
    </source>
</evidence>
<keyword evidence="6 9" id="KW-1015">Disulfide bond</keyword>
<keyword evidence="4" id="KW-1133">Transmembrane helix</keyword>
<keyword evidence="12" id="KW-1185">Reference proteome</keyword>
<dbReference type="EMBL" id="UXUI01007541">
    <property type="protein sequence ID" value="VDD88097.1"/>
    <property type="molecule type" value="Genomic_DNA"/>
</dbReference>
<dbReference type="InterPro" id="IPR051221">
    <property type="entry name" value="LDLR-related"/>
</dbReference>
<feature type="disulfide bond" evidence="9">
    <location>
        <begin position="258"/>
        <end position="273"/>
    </location>
</feature>
<evidence type="ECO:0000256" key="3">
    <source>
        <dbReference type="ARBA" id="ARBA00022737"/>
    </source>
</evidence>
<comment type="subcellular location">
    <subcellularLocation>
        <location evidence="1">Membrane</location>
        <topology evidence="1">Single-pass membrane protein</topology>
    </subcellularLocation>
</comment>
<reference evidence="11 12" key="2">
    <citation type="submission" date="2018-10" db="EMBL/GenBank/DDBJ databases">
        <authorList>
            <consortium name="Pathogen Informatics"/>
        </authorList>
    </citation>
    <scope>NUCLEOTIDE SEQUENCE [LARGE SCALE GENOMIC DNA]</scope>
</reference>
<gene>
    <name evidence="11" type="ORF">EVEC_LOCUS3240</name>
</gene>
<evidence type="ECO:0000256" key="6">
    <source>
        <dbReference type="ARBA" id="ARBA00023157"/>
    </source>
</evidence>
<dbReference type="SMART" id="SM00494">
    <property type="entry name" value="ChtBD2"/>
    <property type="match status" value="1"/>
</dbReference>
<evidence type="ECO:0000256" key="7">
    <source>
        <dbReference type="ARBA" id="ARBA00023170"/>
    </source>
</evidence>
<feature type="disulfide bond" evidence="9">
    <location>
        <begin position="220"/>
        <end position="235"/>
    </location>
</feature>
<dbReference type="Gene3D" id="4.10.400.10">
    <property type="entry name" value="Low-density Lipoprotein Receptor"/>
    <property type="match status" value="4"/>
</dbReference>
<dbReference type="InterPro" id="IPR002557">
    <property type="entry name" value="Chitin-bd_dom"/>
</dbReference>
<dbReference type="SUPFAM" id="SSF57424">
    <property type="entry name" value="LDL receptor-like module"/>
    <property type="match status" value="4"/>
</dbReference>
<evidence type="ECO:0000256" key="4">
    <source>
        <dbReference type="ARBA" id="ARBA00022989"/>
    </source>
</evidence>
<reference evidence="13" key="1">
    <citation type="submission" date="2017-02" db="UniProtKB">
        <authorList>
            <consortium name="WormBaseParasite"/>
        </authorList>
    </citation>
    <scope>IDENTIFICATION</scope>
</reference>
<dbReference type="GO" id="GO:0005576">
    <property type="term" value="C:extracellular region"/>
    <property type="evidence" value="ECO:0007669"/>
    <property type="project" value="InterPro"/>
</dbReference>
<evidence type="ECO:0000313" key="12">
    <source>
        <dbReference type="Proteomes" id="UP000274131"/>
    </source>
</evidence>
<dbReference type="GO" id="GO:0005041">
    <property type="term" value="F:low-density lipoprotein particle receptor activity"/>
    <property type="evidence" value="ECO:0007669"/>
    <property type="project" value="TreeGrafter"/>
</dbReference>
<keyword evidence="8" id="KW-0325">Glycoprotein</keyword>
<protein>
    <submittedName>
        <fullName evidence="13">Chitin-binding type-2 domain-containing protein</fullName>
    </submittedName>
</protein>
<organism evidence="13">
    <name type="scientific">Enterobius vermicularis</name>
    <name type="common">Human pinworm</name>
    <dbReference type="NCBI Taxonomy" id="51028"/>
    <lineage>
        <taxon>Eukaryota</taxon>
        <taxon>Metazoa</taxon>
        <taxon>Ecdysozoa</taxon>
        <taxon>Nematoda</taxon>
        <taxon>Chromadorea</taxon>
        <taxon>Rhabditida</taxon>
        <taxon>Spirurina</taxon>
        <taxon>Oxyuridomorpha</taxon>
        <taxon>Oxyuroidea</taxon>
        <taxon>Oxyuridae</taxon>
        <taxon>Enterobius</taxon>
    </lineage>
</organism>
<dbReference type="SMART" id="SM00192">
    <property type="entry name" value="LDLa"/>
    <property type="match status" value="4"/>
</dbReference>
<comment type="caution">
    <text evidence="9">Lacks conserved residue(s) required for the propagation of feature annotation.</text>
</comment>
<dbReference type="PANTHER" id="PTHR22722">
    <property type="entry name" value="LOW-DENSITY LIPOPROTEIN RECEPTOR-RELATED PROTEIN 2-RELATED"/>
    <property type="match status" value="1"/>
</dbReference>
<dbReference type="PROSITE" id="PS01209">
    <property type="entry name" value="LDLRA_1"/>
    <property type="match status" value="1"/>
</dbReference>
<dbReference type="GO" id="GO:0043235">
    <property type="term" value="C:receptor complex"/>
    <property type="evidence" value="ECO:0007669"/>
    <property type="project" value="TreeGrafter"/>
</dbReference>
<dbReference type="WBParaSite" id="EVEC_0000353201-mRNA-1">
    <property type="protein sequence ID" value="EVEC_0000353201-mRNA-1"/>
    <property type="gene ID" value="EVEC_0000353201"/>
</dbReference>
<sequence>MFCQQPQSTTPIIQRLLLLYLSFTAYLLLTSSKAIDLLDHFPNYCNNSDLIESAGLIRSTLGQFLGFECSAEFFHCRWQSDGFRTYKKLCRPGLVYDTLGTQNCNYDYNVKGCAMRSFAGNYSCTAEQFLCPLSEKCVNMSQRCDGKYDCVLEEDEQNCPMCEPNYFPCVASEQCIPMKRRCDGFPDCTDRTDEMNCNECPSGGFYCRKSKQCIDASQRCDGVVHCLTGDDEALCKMSKEQEFLCEDRNQKIPMFQLCDGIEQCPDKSDEAYCARTIDYPLSILINTNNTLQPALISDNYLLI</sequence>
<dbReference type="Proteomes" id="UP000274131">
    <property type="component" value="Unassembled WGS sequence"/>
</dbReference>
<keyword evidence="5" id="KW-0472">Membrane</keyword>
<dbReference type="CDD" id="cd00112">
    <property type="entry name" value="LDLa"/>
    <property type="match status" value="4"/>
</dbReference>
<feature type="disulfide bond" evidence="9">
    <location>
        <begin position="144"/>
        <end position="159"/>
    </location>
</feature>
<dbReference type="PRINTS" id="PR00261">
    <property type="entry name" value="LDLRECEPTOR"/>
</dbReference>
<dbReference type="InterPro" id="IPR036055">
    <property type="entry name" value="LDL_receptor-like_sf"/>
</dbReference>
<evidence type="ECO:0000256" key="5">
    <source>
        <dbReference type="ARBA" id="ARBA00023136"/>
    </source>
</evidence>
<feature type="disulfide bond" evidence="9">
    <location>
        <begin position="182"/>
        <end position="197"/>
    </location>
</feature>
<keyword evidence="7" id="KW-0675">Receptor</keyword>
<keyword evidence="2" id="KW-0812">Transmembrane</keyword>
<dbReference type="PROSITE" id="PS50940">
    <property type="entry name" value="CHIT_BIND_II"/>
    <property type="match status" value="1"/>
</dbReference>
<dbReference type="PROSITE" id="PS50068">
    <property type="entry name" value="LDLRA_2"/>
    <property type="match status" value="4"/>
</dbReference>
<dbReference type="OrthoDB" id="2019384at2759"/>
<name>A0A0N4V0S9_ENTVE</name>
<keyword evidence="3" id="KW-0677">Repeat</keyword>
<dbReference type="AlphaFoldDB" id="A0A0N4V0S9"/>
<evidence type="ECO:0000313" key="13">
    <source>
        <dbReference type="WBParaSite" id="EVEC_0000353201-mRNA-1"/>
    </source>
</evidence>
<dbReference type="GO" id="GO:0005886">
    <property type="term" value="C:plasma membrane"/>
    <property type="evidence" value="ECO:0007669"/>
    <property type="project" value="TreeGrafter"/>
</dbReference>
<dbReference type="GO" id="GO:0008061">
    <property type="term" value="F:chitin binding"/>
    <property type="evidence" value="ECO:0007669"/>
    <property type="project" value="InterPro"/>
</dbReference>
<feature type="domain" description="Chitin-binding type-2" evidence="10">
    <location>
        <begin position="42"/>
        <end position="115"/>
    </location>
</feature>
<dbReference type="PANTHER" id="PTHR22722:SF5">
    <property type="entry name" value="LOW-DENSITY LIPOPROTEIN RECEPTOR-RELATED PROTEIN 1B"/>
    <property type="match status" value="1"/>
</dbReference>